<dbReference type="Gene3D" id="1.10.760.10">
    <property type="entry name" value="Cytochrome c-like domain"/>
    <property type="match status" value="1"/>
</dbReference>
<evidence type="ECO:0008006" key="3">
    <source>
        <dbReference type="Google" id="ProtNLM"/>
    </source>
</evidence>
<evidence type="ECO:0000313" key="1">
    <source>
        <dbReference type="EMBL" id="THG41923.1"/>
    </source>
</evidence>
<name>A0ABY2QL07_9SPHN</name>
<dbReference type="EMBL" id="SSTI01000001">
    <property type="protein sequence ID" value="THG41923.1"/>
    <property type="molecule type" value="Genomic_DNA"/>
</dbReference>
<dbReference type="InterPro" id="IPR036909">
    <property type="entry name" value="Cyt_c-like_dom_sf"/>
</dbReference>
<dbReference type="SUPFAM" id="SSF46626">
    <property type="entry name" value="Cytochrome c"/>
    <property type="match status" value="1"/>
</dbReference>
<comment type="caution">
    <text evidence="1">The sequence shown here is derived from an EMBL/GenBank/DDBJ whole genome shotgun (WGS) entry which is preliminary data.</text>
</comment>
<evidence type="ECO:0000313" key="2">
    <source>
        <dbReference type="Proteomes" id="UP000308038"/>
    </source>
</evidence>
<organism evidence="1 2">
    <name type="scientific">Sphingomonas olei</name>
    <dbReference type="NCBI Taxonomy" id="1886787"/>
    <lineage>
        <taxon>Bacteria</taxon>
        <taxon>Pseudomonadati</taxon>
        <taxon>Pseudomonadota</taxon>
        <taxon>Alphaproteobacteria</taxon>
        <taxon>Sphingomonadales</taxon>
        <taxon>Sphingomonadaceae</taxon>
        <taxon>Sphingomonas</taxon>
    </lineage>
</organism>
<sequence>MRRAPSLAAIVVVLIGASLLVLIAISSRGHHAPPPPAPAVAENAGISAGGVTLTSTSVELPDDAATFPAGPNVDLVNQRCLSCHSASMVLTQPRLKPEQWTAIIEKMRDAYRAPIGDGEIPAITDYLVARQQTPPAATAR</sequence>
<keyword evidence="2" id="KW-1185">Reference proteome</keyword>
<protein>
    <recommendedName>
        <fullName evidence="3">Sulfite:cytochrome C oxidoreductase subunit b</fullName>
    </recommendedName>
</protein>
<accession>A0ABY2QL07</accession>
<dbReference type="Proteomes" id="UP000308038">
    <property type="component" value="Unassembled WGS sequence"/>
</dbReference>
<reference evidence="1 2" key="1">
    <citation type="submission" date="2019-04" db="EMBL/GenBank/DDBJ databases">
        <title>Microbes associate with the intestines of laboratory mice.</title>
        <authorList>
            <person name="Navarre W."/>
            <person name="Wong E."/>
            <person name="Huang K.C."/>
            <person name="Tropini C."/>
            <person name="Ng K."/>
            <person name="Yu B."/>
        </authorList>
    </citation>
    <scope>NUCLEOTIDE SEQUENCE [LARGE SCALE GENOMIC DNA]</scope>
    <source>
        <strain evidence="1 2">NM83_B4-11</strain>
    </source>
</reference>
<proteinExistence type="predicted"/>
<dbReference type="RefSeq" id="WP_136450351.1">
    <property type="nucleotide sequence ID" value="NZ_SSTI01000001.1"/>
</dbReference>
<gene>
    <name evidence="1" type="ORF">E5988_00105</name>
</gene>